<evidence type="ECO:0000256" key="2">
    <source>
        <dbReference type="ARBA" id="ARBA00023012"/>
    </source>
</evidence>
<gene>
    <name evidence="10" type="ORF">EJP82_21665</name>
</gene>
<feature type="domain" description="OmpR/PhoB-type" evidence="9">
    <location>
        <begin position="125"/>
        <end position="223"/>
    </location>
</feature>
<evidence type="ECO:0000259" key="8">
    <source>
        <dbReference type="PROSITE" id="PS50110"/>
    </source>
</evidence>
<dbReference type="GO" id="GO:0005829">
    <property type="term" value="C:cytosol"/>
    <property type="evidence" value="ECO:0007669"/>
    <property type="project" value="TreeGrafter"/>
</dbReference>
<dbReference type="GO" id="GO:0032993">
    <property type="term" value="C:protein-DNA complex"/>
    <property type="evidence" value="ECO:0007669"/>
    <property type="project" value="TreeGrafter"/>
</dbReference>
<dbReference type="PROSITE" id="PS51755">
    <property type="entry name" value="OMPR_PHOB"/>
    <property type="match status" value="1"/>
</dbReference>
<keyword evidence="1 6" id="KW-0597">Phosphoprotein</keyword>
<dbReference type="Pfam" id="PF00486">
    <property type="entry name" value="Trans_reg_C"/>
    <property type="match status" value="1"/>
</dbReference>
<evidence type="ECO:0000256" key="5">
    <source>
        <dbReference type="ARBA" id="ARBA00023163"/>
    </source>
</evidence>
<feature type="domain" description="Response regulatory" evidence="8">
    <location>
        <begin position="3"/>
        <end position="116"/>
    </location>
</feature>
<dbReference type="InterPro" id="IPR001789">
    <property type="entry name" value="Sig_transdc_resp-reg_receiver"/>
</dbReference>
<protein>
    <submittedName>
        <fullName evidence="10">Response regulator transcription factor</fullName>
    </submittedName>
</protein>
<reference evidence="10 11" key="1">
    <citation type="submission" date="2018-12" db="EMBL/GenBank/DDBJ databases">
        <authorList>
            <person name="Sun L."/>
            <person name="Chen Z."/>
        </authorList>
    </citation>
    <scope>NUCLEOTIDE SEQUENCE [LARGE SCALE GENOMIC DNA]</scope>
    <source>
        <strain evidence="10 11">DSM 15890</strain>
    </source>
</reference>
<evidence type="ECO:0000259" key="9">
    <source>
        <dbReference type="PROSITE" id="PS51755"/>
    </source>
</evidence>
<comment type="caution">
    <text evidence="10">The sequence shown here is derived from an EMBL/GenBank/DDBJ whole genome shotgun (WGS) entry which is preliminary data.</text>
</comment>
<dbReference type="InterPro" id="IPR039420">
    <property type="entry name" value="WalR-like"/>
</dbReference>
<dbReference type="Gene3D" id="6.10.250.690">
    <property type="match status" value="1"/>
</dbReference>
<dbReference type="RefSeq" id="WP_127194150.1">
    <property type="nucleotide sequence ID" value="NZ_RZNY01000024.1"/>
</dbReference>
<keyword evidence="3" id="KW-0805">Transcription regulation</keyword>
<dbReference type="EMBL" id="RZNY01000024">
    <property type="protein sequence ID" value="RUT42891.1"/>
    <property type="molecule type" value="Genomic_DNA"/>
</dbReference>
<evidence type="ECO:0000256" key="1">
    <source>
        <dbReference type="ARBA" id="ARBA00022553"/>
    </source>
</evidence>
<dbReference type="GO" id="GO:0000156">
    <property type="term" value="F:phosphorelay response regulator activity"/>
    <property type="evidence" value="ECO:0007669"/>
    <property type="project" value="TreeGrafter"/>
</dbReference>
<keyword evidence="4 7" id="KW-0238">DNA-binding</keyword>
<evidence type="ECO:0000256" key="3">
    <source>
        <dbReference type="ARBA" id="ARBA00023015"/>
    </source>
</evidence>
<feature type="modified residue" description="4-aspartylphosphate" evidence="6">
    <location>
        <position position="52"/>
    </location>
</feature>
<sequence>MDKILVIEDDVKLQKYIKEYLQAYDFAVETITDFDHVIEQVEEAKPQLILLDINLPSFDGFYYLKLLRKRHNTPIIILSAHSDEGEQIRGMEFGADDYVTKPFSVGILVAKINAVLRRSYARDEENDYTLGGLTLHNESMKLQYEHKTMELSKNEYRLLKIFMKNAGEIVTREELLEALWDDHVFVDDNTLTVNITRVKRKLSDFGLEDIITTKRGVGYVFDPVGC</sequence>
<evidence type="ECO:0000256" key="7">
    <source>
        <dbReference type="PROSITE-ProRule" id="PRU01091"/>
    </source>
</evidence>
<dbReference type="InterPro" id="IPR001867">
    <property type="entry name" value="OmpR/PhoB-type_DNA-bd"/>
</dbReference>
<dbReference type="SMART" id="SM00862">
    <property type="entry name" value="Trans_reg_C"/>
    <property type="match status" value="1"/>
</dbReference>
<keyword evidence="5" id="KW-0804">Transcription</keyword>
<dbReference type="Gene3D" id="1.10.10.10">
    <property type="entry name" value="Winged helix-like DNA-binding domain superfamily/Winged helix DNA-binding domain"/>
    <property type="match status" value="1"/>
</dbReference>
<keyword evidence="2" id="KW-0902">Two-component regulatory system</keyword>
<feature type="DNA-binding region" description="OmpR/PhoB-type" evidence="7">
    <location>
        <begin position="125"/>
        <end position="223"/>
    </location>
</feature>
<dbReference type="SMART" id="SM00448">
    <property type="entry name" value="REC"/>
    <property type="match status" value="1"/>
</dbReference>
<dbReference type="PANTHER" id="PTHR48111">
    <property type="entry name" value="REGULATOR OF RPOS"/>
    <property type="match status" value="1"/>
</dbReference>
<evidence type="ECO:0000313" key="10">
    <source>
        <dbReference type="EMBL" id="RUT42891.1"/>
    </source>
</evidence>
<evidence type="ECO:0000313" key="11">
    <source>
        <dbReference type="Proteomes" id="UP000279446"/>
    </source>
</evidence>
<evidence type="ECO:0000256" key="6">
    <source>
        <dbReference type="PROSITE-ProRule" id="PRU00169"/>
    </source>
</evidence>
<dbReference type="PANTHER" id="PTHR48111:SF43">
    <property type="entry name" value="STAGE 0 SPORULATION PROTEIN A HOMOLOG"/>
    <property type="match status" value="1"/>
</dbReference>
<dbReference type="GO" id="GO:0000976">
    <property type="term" value="F:transcription cis-regulatory region binding"/>
    <property type="evidence" value="ECO:0007669"/>
    <property type="project" value="TreeGrafter"/>
</dbReference>
<dbReference type="Pfam" id="PF00072">
    <property type="entry name" value="Response_reg"/>
    <property type="match status" value="1"/>
</dbReference>
<dbReference type="InterPro" id="IPR011006">
    <property type="entry name" value="CheY-like_superfamily"/>
</dbReference>
<proteinExistence type="predicted"/>
<evidence type="ECO:0000256" key="4">
    <source>
        <dbReference type="ARBA" id="ARBA00023125"/>
    </source>
</evidence>
<dbReference type="SUPFAM" id="SSF52172">
    <property type="entry name" value="CheY-like"/>
    <property type="match status" value="1"/>
</dbReference>
<dbReference type="OrthoDB" id="9790442at2"/>
<dbReference type="GO" id="GO:0006355">
    <property type="term" value="P:regulation of DNA-templated transcription"/>
    <property type="evidence" value="ECO:0007669"/>
    <property type="project" value="InterPro"/>
</dbReference>
<dbReference type="AlphaFoldDB" id="A0A433Y406"/>
<dbReference type="Gene3D" id="3.40.50.2300">
    <property type="match status" value="1"/>
</dbReference>
<accession>A0A433Y406</accession>
<dbReference type="CDD" id="cd00383">
    <property type="entry name" value="trans_reg_C"/>
    <property type="match status" value="1"/>
</dbReference>
<dbReference type="InterPro" id="IPR036388">
    <property type="entry name" value="WH-like_DNA-bd_sf"/>
</dbReference>
<keyword evidence="11" id="KW-1185">Reference proteome</keyword>
<dbReference type="Proteomes" id="UP000279446">
    <property type="component" value="Unassembled WGS sequence"/>
</dbReference>
<name>A0A433Y406_9BACL</name>
<organism evidence="10 11">
    <name type="scientific">Paenibacillus anaericanus</name>
    <dbReference type="NCBI Taxonomy" id="170367"/>
    <lineage>
        <taxon>Bacteria</taxon>
        <taxon>Bacillati</taxon>
        <taxon>Bacillota</taxon>
        <taxon>Bacilli</taxon>
        <taxon>Bacillales</taxon>
        <taxon>Paenibacillaceae</taxon>
        <taxon>Paenibacillus</taxon>
    </lineage>
</organism>
<dbReference type="PROSITE" id="PS50110">
    <property type="entry name" value="RESPONSE_REGULATORY"/>
    <property type="match status" value="1"/>
</dbReference>